<comment type="caution">
    <text evidence="2">The sequence shown here is derived from an EMBL/GenBank/DDBJ whole genome shotgun (WGS) entry which is preliminary data.</text>
</comment>
<dbReference type="CDD" id="cd04301">
    <property type="entry name" value="NAT_SF"/>
    <property type="match status" value="1"/>
</dbReference>
<evidence type="ECO:0000313" key="2">
    <source>
        <dbReference type="EMBL" id="TGN23141.1"/>
    </source>
</evidence>
<dbReference type="PROSITE" id="PS51186">
    <property type="entry name" value="GNAT"/>
    <property type="match status" value="1"/>
</dbReference>
<sequence>MQIRRFTNNDIKWIESFEVLKEDRKFTKTPLHNIELAQEDSERHPIIVTQNDRCVAYFTLHEGRGVIPYSDNPQAIFFRSFSVDAKHRGQGIGKSIIDALPHFIEQEFPIMNEIVLTVNTDNHKAMRLYENAGYNYTGDASLEGRPVYIMSYKINKT</sequence>
<dbReference type="Pfam" id="PF00583">
    <property type="entry name" value="Acetyltransf_1"/>
    <property type="match status" value="1"/>
</dbReference>
<name>A0A4Z1BR47_9STAP</name>
<dbReference type="EMBL" id="SRPJ01000009">
    <property type="protein sequence ID" value="TGN23141.1"/>
    <property type="molecule type" value="Genomic_DNA"/>
</dbReference>
<dbReference type="InterPro" id="IPR016181">
    <property type="entry name" value="Acyl_CoA_acyltransferase"/>
</dbReference>
<dbReference type="SUPFAM" id="SSF55729">
    <property type="entry name" value="Acyl-CoA N-acyltransferases (Nat)"/>
    <property type="match status" value="1"/>
</dbReference>
<accession>A0A4Z1BR47</accession>
<dbReference type="Proteomes" id="UP000297459">
    <property type="component" value="Unassembled WGS sequence"/>
</dbReference>
<dbReference type="AlphaFoldDB" id="A0A4Z1BR47"/>
<evidence type="ECO:0000259" key="1">
    <source>
        <dbReference type="PROSITE" id="PS51186"/>
    </source>
</evidence>
<proteinExistence type="predicted"/>
<feature type="domain" description="N-acetyltransferase" evidence="1">
    <location>
        <begin position="1"/>
        <end position="155"/>
    </location>
</feature>
<gene>
    <name evidence="2" type="ORF">E2558_11030</name>
</gene>
<reference evidence="2 3" key="1">
    <citation type="submission" date="2019-04" db="EMBL/GenBank/DDBJ databases">
        <title>Genomic characterization of Staphylococcus petrasii strains.</title>
        <authorList>
            <person name="Vrbovska V."/>
            <person name="Kovarovic V."/>
            <person name="Maslanova I."/>
            <person name="Indrakova A."/>
            <person name="Petras P."/>
            <person name="Sedo O."/>
            <person name="Svec P."/>
            <person name="Fisarova L."/>
            <person name="Sedlacek I."/>
            <person name="Doskar J."/>
            <person name="Pantucek R."/>
        </authorList>
    </citation>
    <scope>NUCLEOTIDE SEQUENCE [LARGE SCALE GENOMIC DNA]</scope>
    <source>
        <strain evidence="2 3">CCM 8529</strain>
    </source>
</reference>
<evidence type="ECO:0000313" key="3">
    <source>
        <dbReference type="Proteomes" id="UP000297459"/>
    </source>
</evidence>
<dbReference type="RefSeq" id="WP_126564828.1">
    <property type="nucleotide sequence ID" value="NZ_BMCY01000007.1"/>
</dbReference>
<keyword evidence="2" id="KW-0808">Transferase</keyword>
<protein>
    <submittedName>
        <fullName evidence="2">GNAT family N-acetyltransferase</fullName>
    </submittedName>
</protein>
<dbReference type="InterPro" id="IPR000182">
    <property type="entry name" value="GNAT_dom"/>
</dbReference>
<dbReference type="GO" id="GO:0016747">
    <property type="term" value="F:acyltransferase activity, transferring groups other than amino-acyl groups"/>
    <property type="evidence" value="ECO:0007669"/>
    <property type="project" value="InterPro"/>
</dbReference>
<dbReference type="Gene3D" id="3.40.630.30">
    <property type="match status" value="1"/>
</dbReference>
<organism evidence="2 3">
    <name type="scientific">Staphylococcus pragensis</name>
    <dbReference type="NCBI Taxonomy" id="1611836"/>
    <lineage>
        <taxon>Bacteria</taxon>
        <taxon>Bacillati</taxon>
        <taxon>Bacillota</taxon>
        <taxon>Bacilli</taxon>
        <taxon>Bacillales</taxon>
        <taxon>Staphylococcaceae</taxon>
        <taxon>Staphylococcus</taxon>
    </lineage>
</organism>
<keyword evidence="3" id="KW-1185">Reference proteome</keyword>